<name>A0A5B9QZX1_9BACT</name>
<gene>
    <name evidence="3" type="ORF">UC8_56000</name>
</gene>
<evidence type="ECO:0000313" key="3">
    <source>
        <dbReference type="EMBL" id="QEG43549.1"/>
    </source>
</evidence>
<dbReference type="GO" id="GO:0007165">
    <property type="term" value="P:signal transduction"/>
    <property type="evidence" value="ECO:0007669"/>
    <property type="project" value="InterPro"/>
</dbReference>
<dbReference type="SUPFAM" id="SSF52200">
    <property type="entry name" value="Toll/Interleukin receptor TIR domain"/>
    <property type="match status" value="1"/>
</dbReference>
<proteinExistence type="predicted"/>
<dbReference type="RefSeq" id="WP_068132566.1">
    <property type="nucleotide sequence ID" value="NZ_CP042914.1"/>
</dbReference>
<evidence type="ECO:0000259" key="2">
    <source>
        <dbReference type="PROSITE" id="PS50104"/>
    </source>
</evidence>
<keyword evidence="4" id="KW-1185">Reference proteome</keyword>
<accession>A0A5B9QZX1</accession>
<sequence>MGKVFLSYCHDDQEEVQQIRDELSSRGFDVWWDDVLLGGQDWKQEVAEAIRESKAVVACFSQRVQERERTQLMPELREAITVLKQLPPGRSFLIPIRLSECVIPDLRIDATTSITDLHYIDLFPPESRPNSMSKLVSSLHAALGRKNSTESSGNVEQSPAGRPYRVGEDNLIDDATTNIVVRGDANAVADFVALLNATTGVPVRPPYDHGDGTFELMVATPLSSRQLSHLSEQCGVQVKSIDHLPRDFFEKFTYDLGVYLRSKNAKKKSDGK</sequence>
<dbReference type="KEGG" id="rul:UC8_56000"/>
<protein>
    <recommendedName>
        <fullName evidence="2">TIR domain-containing protein</fullName>
    </recommendedName>
</protein>
<dbReference type="InterPro" id="IPR000157">
    <property type="entry name" value="TIR_dom"/>
</dbReference>
<dbReference type="AlphaFoldDB" id="A0A5B9QZX1"/>
<feature type="region of interest" description="Disordered" evidence="1">
    <location>
        <begin position="143"/>
        <end position="168"/>
    </location>
</feature>
<organism evidence="3 4">
    <name type="scientific">Roseimaritima ulvae</name>
    <dbReference type="NCBI Taxonomy" id="980254"/>
    <lineage>
        <taxon>Bacteria</taxon>
        <taxon>Pseudomonadati</taxon>
        <taxon>Planctomycetota</taxon>
        <taxon>Planctomycetia</taxon>
        <taxon>Pirellulales</taxon>
        <taxon>Pirellulaceae</taxon>
        <taxon>Roseimaritima</taxon>
    </lineage>
</organism>
<dbReference type="PROSITE" id="PS50104">
    <property type="entry name" value="TIR"/>
    <property type="match status" value="1"/>
</dbReference>
<dbReference type="EMBL" id="CP042914">
    <property type="protein sequence ID" value="QEG43549.1"/>
    <property type="molecule type" value="Genomic_DNA"/>
</dbReference>
<evidence type="ECO:0000313" key="4">
    <source>
        <dbReference type="Proteomes" id="UP000325286"/>
    </source>
</evidence>
<feature type="domain" description="TIR" evidence="2">
    <location>
        <begin position="1"/>
        <end position="143"/>
    </location>
</feature>
<dbReference type="Proteomes" id="UP000325286">
    <property type="component" value="Chromosome"/>
</dbReference>
<dbReference type="PANTHER" id="PTHR47508:SF1">
    <property type="entry name" value="NON-SPECIFIC SERINE_THREONINE PROTEIN KINASE"/>
    <property type="match status" value="1"/>
</dbReference>
<dbReference type="SMART" id="SM00255">
    <property type="entry name" value="TIR"/>
    <property type="match status" value="1"/>
</dbReference>
<evidence type="ECO:0000256" key="1">
    <source>
        <dbReference type="SAM" id="MobiDB-lite"/>
    </source>
</evidence>
<reference evidence="3 4" key="1">
    <citation type="submission" date="2019-08" db="EMBL/GenBank/DDBJ databases">
        <title>Deep-cultivation of Planctomycetes and their phenomic and genomic characterization uncovers novel biology.</title>
        <authorList>
            <person name="Wiegand S."/>
            <person name="Jogler M."/>
            <person name="Boedeker C."/>
            <person name="Pinto D."/>
            <person name="Vollmers J."/>
            <person name="Rivas-Marin E."/>
            <person name="Kohn T."/>
            <person name="Peeters S.H."/>
            <person name="Heuer A."/>
            <person name="Rast P."/>
            <person name="Oberbeckmann S."/>
            <person name="Bunk B."/>
            <person name="Jeske O."/>
            <person name="Meyerdierks A."/>
            <person name="Storesund J.E."/>
            <person name="Kallscheuer N."/>
            <person name="Luecker S."/>
            <person name="Lage O.M."/>
            <person name="Pohl T."/>
            <person name="Merkel B.J."/>
            <person name="Hornburger P."/>
            <person name="Mueller R.-W."/>
            <person name="Bruemmer F."/>
            <person name="Labrenz M."/>
            <person name="Spormann A.M."/>
            <person name="Op den Camp H."/>
            <person name="Overmann J."/>
            <person name="Amann R."/>
            <person name="Jetten M.S.M."/>
            <person name="Mascher T."/>
            <person name="Medema M.H."/>
            <person name="Devos D.P."/>
            <person name="Kaster A.-K."/>
            <person name="Ovreas L."/>
            <person name="Rohde M."/>
            <person name="Galperin M.Y."/>
            <person name="Jogler C."/>
        </authorList>
    </citation>
    <scope>NUCLEOTIDE SEQUENCE [LARGE SCALE GENOMIC DNA]</scope>
    <source>
        <strain evidence="3 4">UC8</strain>
    </source>
</reference>
<dbReference type="InterPro" id="IPR035897">
    <property type="entry name" value="Toll_tir_struct_dom_sf"/>
</dbReference>
<dbReference type="Gene3D" id="3.40.50.10140">
    <property type="entry name" value="Toll/interleukin-1 receptor homology (TIR) domain"/>
    <property type="match status" value="1"/>
</dbReference>
<dbReference type="Pfam" id="PF13676">
    <property type="entry name" value="TIR_2"/>
    <property type="match status" value="1"/>
</dbReference>
<dbReference type="PANTHER" id="PTHR47508">
    <property type="entry name" value="SAM DOMAIN-CONTAINING PROTEIN-RELATED"/>
    <property type="match status" value="1"/>
</dbReference>